<dbReference type="OrthoDB" id="2518435at2"/>
<gene>
    <name evidence="2" type="ORF">M670_03074</name>
</gene>
<dbReference type="PANTHER" id="PTHR35807">
    <property type="entry name" value="TRANSCRIPTIONAL REGULATOR REDD-RELATED"/>
    <property type="match status" value="1"/>
</dbReference>
<dbReference type="InterPro" id="IPR011990">
    <property type="entry name" value="TPR-like_helical_dom_sf"/>
</dbReference>
<sequence>MKKHLKLYFTENLDELLNYLHGRIEHFGITGNSVELTRTLCQFGCYNLLISNHHTVDVIYKFIKKEYEMNSLGERERASATRFMALYSVFEGYTKEALQYYKESQQLFWSLDLFEEEFMMLTEAYSWLYIWMNNQEEMHYCLQRMKYIQDTIKSPIEFINTIEHPPITRKLDIEYYYRYIIEKNWQINEKYVNGKNRIHLIYMIPALCRKLMNADHDQEMLQQTAFTLLANVNQFKHPFYKAYIYFIVGNALKDNSYILKAKELFLLNDVTDMAELCDAEKNIFSKVKKRSSKLTFKLFGNFEVYIGEKQITLTKWERKKAEELLLYLLVQPNLQALKDVIMDKFYADENYKKASNRIYVLIHTINNKIKNVIENDKPFISIMNGFIRIDHNQIEEIDVLNYLKLLSVGRLLWSDDQMAAIELFNKARKIYHNQVIPDMYYISWLEQFREDIKQKHAKMLNFLLKNTTNAEMINSLFMELIDCDPLNETSVKNYIAYLLGQSHYIKAKEIFQRYARTLKEELGLDVSAELKSLMDVVK</sequence>
<dbReference type="EMBL" id="JJRY01000012">
    <property type="protein sequence ID" value="KEF37770.1"/>
    <property type="molecule type" value="Genomic_DNA"/>
</dbReference>
<dbReference type="Gene3D" id="1.25.40.10">
    <property type="entry name" value="Tetratricopeptide repeat domain"/>
    <property type="match status" value="1"/>
</dbReference>
<dbReference type="SMART" id="SM01043">
    <property type="entry name" value="BTAD"/>
    <property type="match status" value="1"/>
</dbReference>
<dbReference type="InterPro" id="IPR051677">
    <property type="entry name" value="AfsR-DnrI-RedD_regulator"/>
</dbReference>
<evidence type="ECO:0000313" key="2">
    <source>
        <dbReference type="EMBL" id="KEF37770.1"/>
    </source>
</evidence>
<protein>
    <submittedName>
        <fullName evidence="2">Response regulator containing CheY-like receiver and SARP domains</fullName>
    </submittedName>
</protein>
<dbReference type="RefSeq" id="WP_035196545.1">
    <property type="nucleotide sequence ID" value="NZ_JJRY01000012.1"/>
</dbReference>
<evidence type="ECO:0000259" key="1">
    <source>
        <dbReference type="SMART" id="SM01043"/>
    </source>
</evidence>
<dbReference type="PATRIC" id="fig|1348973.3.peg.2974"/>
<dbReference type="InterPro" id="IPR005158">
    <property type="entry name" value="BTAD"/>
</dbReference>
<organism evidence="2 3">
    <name type="scientific">Schinkia azotoformans MEV2011</name>
    <dbReference type="NCBI Taxonomy" id="1348973"/>
    <lineage>
        <taxon>Bacteria</taxon>
        <taxon>Bacillati</taxon>
        <taxon>Bacillota</taxon>
        <taxon>Bacilli</taxon>
        <taxon>Bacillales</taxon>
        <taxon>Bacillaceae</taxon>
        <taxon>Calidifontibacillus/Schinkia group</taxon>
        <taxon>Schinkia</taxon>
    </lineage>
</organism>
<comment type="caution">
    <text evidence="2">The sequence shown here is derived from an EMBL/GenBank/DDBJ whole genome shotgun (WGS) entry which is preliminary data.</text>
</comment>
<feature type="domain" description="Bacterial transcriptional activator" evidence="1">
    <location>
        <begin position="397"/>
        <end position="538"/>
    </location>
</feature>
<dbReference type="AlphaFoldDB" id="A0A072NX17"/>
<dbReference type="Pfam" id="PF03704">
    <property type="entry name" value="BTAD"/>
    <property type="match status" value="1"/>
</dbReference>
<dbReference type="Gene3D" id="1.10.10.10">
    <property type="entry name" value="Winged helix-like DNA-binding domain superfamily/Winged helix DNA-binding domain"/>
    <property type="match status" value="1"/>
</dbReference>
<name>A0A072NX17_SCHAZ</name>
<reference evidence="2 3" key="1">
    <citation type="submission" date="2014-04" db="EMBL/GenBank/DDBJ databases">
        <title>Draft genome sequence of Bacillus azotoformans MEV2011, a (co-) denitrifying strain unable to grow in the presence of oxygen.</title>
        <authorList>
            <person name="Nielsen M."/>
            <person name="Schreiber L."/>
            <person name="Finster K."/>
            <person name="Schramm A."/>
        </authorList>
    </citation>
    <scope>NUCLEOTIDE SEQUENCE [LARGE SCALE GENOMIC DNA]</scope>
    <source>
        <strain evidence="2 3">MEV2011</strain>
    </source>
</reference>
<dbReference type="InterPro" id="IPR036388">
    <property type="entry name" value="WH-like_DNA-bd_sf"/>
</dbReference>
<dbReference type="Proteomes" id="UP000027936">
    <property type="component" value="Unassembled WGS sequence"/>
</dbReference>
<dbReference type="SUPFAM" id="SSF48452">
    <property type="entry name" value="TPR-like"/>
    <property type="match status" value="1"/>
</dbReference>
<accession>A0A072NX17</accession>
<proteinExistence type="predicted"/>
<evidence type="ECO:0000313" key="3">
    <source>
        <dbReference type="Proteomes" id="UP000027936"/>
    </source>
</evidence>